<gene>
    <name evidence="4" type="ORF">Hyperionvirus2_64</name>
</gene>
<name>A0A3G5A623_9VIRU</name>
<dbReference type="Gene3D" id="2.130.10.30">
    <property type="entry name" value="Regulator of chromosome condensation 1/beta-lactamase-inhibitor protein II"/>
    <property type="match status" value="2"/>
</dbReference>
<organism evidence="4">
    <name type="scientific">Hyperionvirus sp</name>
    <dbReference type="NCBI Taxonomy" id="2487770"/>
    <lineage>
        <taxon>Viruses</taxon>
        <taxon>Varidnaviria</taxon>
        <taxon>Bamfordvirae</taxon>
        <taxon>Nucleocytoviricota</taxon>
        <taxon>Megaviricetes</taxon>
        <taxon>Imitervirales</taxon>
        <taxon>Mimiviridae</taxon>
        <taxon>Klosneuvirinae</taxon>
    </lineage>
</organism>
<dbReference type="Pfam" id="PF13540">
    <property type="entry name" value="RCC1_2"/>
    <property type="match status" value="1"/>
</dbReference>
<evidence type="ECO:0000256" key="1">
    <source>
        <dbReference type="ARBA" id="ARBA00022658"/>
    </source>
</evidence>
<reference evidence="4" key="1">
    <citation type="submission" date="2018-10" db="EMBL/GenBank/DDBJ databases">
        <title>Hidden diversity of soil giant viruses.</title>
        <authorList>
            <person name="Schulz F."/>
            <person name="Alteio L."/>
            <person name="Goudeau D."/>
            <person name="Ryan E.M."/>
            <person name="Malmstrom R.R."/>
            <person name="Blanchard J."/>
            <person name="Woyke T."/>
        </authorList>
    </citation>
    <scope>NUCLEOTIDE SEQUENCE</scope>
    <source>
        <strain evidence="4">HYV1</strain>
    </source>
</reference>
<dbReference type="PRINTS" id="PR00633">
    <property type="entry name" value="RCCNDNSATION"/>
</dbReference>
<sequence>MSCGCRWGSHFYGVGQMRNKFEEIKGVPKNIAEVSNGYFHSIIRLTDGTLLGCGNNGSGQLGLGNLGIINEWEEIKGVPKNIKKVMCKGDYSIIMSTDGTLMACGDTGRFGFGDRMRPKSVFVEIPGVPKNILDVVCGDSIIILLNDGTLMGCGINQYGQCGFKDSTARNIFEVIPDIPKNVAKVVCGLHHTMILLSDGTLMSCGGNQYGQLGLGDTRHRNSFEVIKNIPKNIAQIITSAHSTFIKLTDGTLMSCGYNESGQLGCGDFSIRNVFKEITGLKKNIAEVVCDFNHTVIRFTDGILMSCGYNNYGALGLEEKHSRNIFEEIKGIPKIV</sequence>
<dbReference type="Pfam" id="PF25390">
    <property type="entry name" value="WD40_RLD"/>
    <property type="match status" value="1"/>
</dbReference>
<keyword evidence="2" id="KW-0677">Repeat</keyword>
<dbReference type="InterPro" id="IPR058923">
    <property type="entry name" value="RCC1-like_dom"/>
</dbReference>
<protein>
    <submittedName>
        <fullName evidence="4">Chromosome condensation regulator</fullName>
    </submittedName>
</protein>
<evidence type="ECO:0000313" key="4">
    <source>
        <dbReference type="EMBL" id="AYV82696.1"/>
    </source>
</evidence>
<dbReference type="InterPro" id="IPR051553">
    <property type="entry name" value="Ran_GTPase-activating"/>
</dbReference>
<keyword evidence="1" id="KW-0344">Guanine-nucleotide releasing factor</keyword>
<dbReference type="PANTHER" id="PTHR45982:SF1">
    <property type="entry name" value="REGULATOR OF CHROMOSOME CONDENSATION"/>
    <property type="match status" value="1"/>
</dbReference>
<evidence type="ECO:0000259" key="3">
    <source>
        <dbReference type="Pfam" id="PF25390"/>
    </source>
</evidence>
<dbReference type="PANTHER" id="PTHR45982">
    <property type="entry name" value="REGULATOR OF CHROMOSOME CONDENSATION"/>
    <property type="match status" value="1"/>
</dbReference>
<dbReference type="InterPro" id="IPR000408">
    <property type="entry name" value="Reg_chr_condens"/>
</dbReference>
<dbReference type="PROSITE" id="PS50012">
    <property type="entry name" value="RCC1_3"/>
    <property type="match status" value="2"/>
</dbReference>
<accession>A0A3G5A623</accession>
<dbReference type="SUPFAM" id="SSF50985">
    <property type="entry name" value="RCC1/BLIP-II"/>
    <property type="match status" value="1"/>
</dbReference>
<proteinExistence type="predicted"/>
<dbReference type="EMBL" id="MK072384">
    <property type="protein sequence ID" value="AYV82696.1"/>
    <property type="molecule type" value="Genomic_DNA"/>
</dbReference>
<dbReference type="InterPro" id="IPR009091">
    <property type="entry name" value="RCC1/BLIP-II"/>
</dbReference>
<evidence type="ECO:0000256" key="2">
    <source>
        <dbReference type="ARBA" id="ARBA00022737"/>
    </source>
</evidence>
<feature type="domain" description="RCC1-like" evidence="3">
    <location>
        <begin position="81"/>
        <end position="332"/>
    </location>
</feature>